<gene>
    <name evidence="2" type="ORF">FRZ67_22150</name>
</gene>
<keyword evidence="1" id="KW-0812">Transmembrane</keyword>
<dbReference type="AlphaFoldDB" id="A0A5B8VEB8"/>
<dbReference type="RefSeq" id="WP_147192743.1">
    <property type="nucleotide sequence ID" value="NZ_CP042435.1"/>
</dbReference>
<sequence length="178" mass="20573">MDNSFLAYMQHLELIAFFSGYPLIYAVAFFIAGNNHLKNNLKSRVVSLLPFSYALMGALYAGLQLKKLYPDYSFENIQLIIQQPYLVIWGLLSILFWIPVLAQKKVLSLIHSLVFFFFLAKDLFLQFSSSIADNNIVSNDMKIYTLSLLFNLASLALILLLSFLFIHYKRRSIFRSHN</sequence>
<dbReference type="KEGG" id="pgin:FRZ67_22150"/>
<reference evidence="2 3" key="1">
    <citation type="journal article" date="2016" name="Int. J. Syst. Evol. Microbiol.">
        <title>Panacibacter ginsenosidivorans gen. nov., sp. nov., with ginsenoside converting activity isolated from soil of a ginseng field.</title>
        <authorList>
            <person name="Siddiqi M.Z."/>
            <person name="Muhammad Shafi S."/>
            <person name="Choi K.D."/>
            <person name="Im W.T."/>
        </authorList>
    </citation>
    <scope>NUCLEOTIDE SEQUENCE [LARGE SCALE GENOMIC DNA]</scope>
    <source>
        <strain evidence="2 3">Gsoil1550</strain>
    </source>
</reference>
<organism evidence="2 3">
    <name type="scientific">Panacibacter ginsenosidivorans</name>
    <dbReference type="NCBI Taxonomy" id="1813871"/>
    <lineage>
        <taxon>Bacteria</taxon>
        <taxon>Pseudomonadati</taxon>
        <taxon>Bacteroidota</taxon>
        <taxon>Chitinophagia</taxon>
        <taxon>Chitinophagales</taxon>
        <taxon>Chitinophagaceae</taxon>
        <taxon>Panacibacter</taxon>
    </lineage>
</organism>
<evidence type="ECO:0000256" key="1">
    <source>
        <dbReference type="SAM" id="Phobius"/>
    </source>
</evidence>
<dbReference type="EMBL" id="CP042435">
    <property type="protein sequence ID" value="QEC69867.1"/>
    <property type="molecule type" value="Genomic_DNA"/>
</dbReference>
<dbReference type="OrthoDB" id="798489at2"/>
<feature type="transmembrane region" description="Helical" evidence="1">
    <location>
        <begin position="83"/>
        <end position="102"/>
    </location>
</feature>
<name>A0A5B8VEB8_9BACT</name>
<keyword evidence="1" id="KW-1133">Transmembrane helix</keyword>
<feature type="transmembrane region" description="Helical" evidence="1">
    <location>
        <begin position="12"/>
        <end position="33"/>
    </location>
</feature>
<feature type="transmembrane region" description="Helical" evidence="1">
    <location>
        <begin position="45"/>
        <end position="63"/>
    </location>
</feature>
<evidence type="ECO:0000313" key="3">
    <source>
        <dbReference type="Proteomes" id="UP000321533"/>
    </source>
</evidence>
<feature type="transmembrane region" description="Helical" evidence="1">
    <location>
        <begin position="109"/>
        <end position="131"/>
    </location>
</feature>
<feature type="transmembrane region" description="Helical" evidence="1">
    <location>
        <begin position="143"/>
        <end position="166"/>
    </location>
</feature>
<evidence type="ECO:0000313" key="2">
    <source>
        <dbReference type="EMBL" id="QEC69867.1"/>
    </source>
</evidence>
<keyword evidence="3" id="KW-1185">Reference proteome</keyword>
<proteinExistence type="predicted"/>
<dbReference type="Proteomes" id="UP000321533">
    <property type="component" value="Chromosome"/>
</dbReference>
<keyword evidence="1" id="KW-0472">Membrane</keyword>
<accession>A0A5B8VEB8</accession>
<protein>
    <submittedName>
        <fullName evidence="2">Uncharacterized protein</fullName>
    </submittedName>
</protein>